<proteinExistence type="predicted"/>
<comment type="caution">
    <text evidence="2">The sequence shown here is derived from an EMBL/GenBank/DDBJ whole genome shotgun (WGS) entry which is preliminary data.</text>
</comment>
<dbReference type="AlphaFoldDB" id="A0A0F9LHJ7"/>
<gene>
    <name evidence="2" type="ORF">LCGC14_1579380</name>
</gene>
<keyword evidence="1" id="KW-0472">Membrane</keyword>
<organism evidence="2">
    <name type="scientific">marine sediment metagenome</name>
    <dbReference type="NCBI Taxonomy" id="412755"/>
    <lineage>
        <taxon>unclassified sequences</taxon>
        <taxon>metagenomes</taxon>
        <taxon>ecological metagenomes</taxon>
    </lineage>
</organism>
<dbReference type="EMBL" id="LAZR01012410">
    <property type="protein sequence ID" value="KKM26970.1"/>
    <property type="molecule type" value="Genomic_DNA"/>
</dbReference>
<feature type="transmembrane region" description="Helical" evidence="1">
    <location>
        <begin position="12"/>
        <end position="33"/>
    </location>
</feature>
<keyword evidence="1" id="KW-1133">Transmembrane helix</keyword>
<protein>
    <submittedName>
        <fullName evidence="2">Uncharacterized protein</fullName>
    </submittedName>
</protein>
<keyword evidence="1" id="KW-0812">Transmembrane</keyword>
<evidence type="ECO:0000256" key="1">
    <source>
        <dbReference type="SAM" id="Phobius"/>
    </source>
</evidence>
<accession>A0A0F9LHJ7</accession>
<sequence>MRWFSQRDIVVAYWSFSVGILVVVLVLAVGQKLAGEGESVFYLFSGLLLGAMLKRVW</sequence>
<name>A0A0F9LHJ7_9ZZZZ</name>
<evidence type="ECO:0000313" key="2">
    <source>
        <dbReference type="EMBL" id="KKM26970.1"/>
    </source>
</evidence>
<reference evidence="2" key="1">
    <citation type="journal article" date="2015" name="Nature">
        <title>Complex archaea that bridge the gap between prokaryotes and eukaryotes.</title>
        <authorList>
            <person name="Spang A."/>
            <person name="Saw J.H."/>
            <person name="Jorgensen S.L."/>
            <person name="Zaremba-Niedzwiedzka K."/>
            <person name="Martijn J."/>
            <person name="Lind A.E."/>
            <person name="van Eijk R."/>
            <person name="Schleper C."/>
            <person name="Guy L."/>
            <person name="Ettema T.J."/>
        </authorList>
    </citation>
    <scope>NUCLEOTIDE SEQUENCE</scope>
</reference>